<dbReference type="EMBL" id="JAAGYR010000013">
    <property type="protein sequence ID" value="NEN76145.1"/>
    <property type="molecule type" value="Genomic_DNA"/>
</dbReference>
<dbReference type="RefSeq" id="WP_163764634.1">
    <property type="nucleotide sequence ID" value="NZ_JAAGYR010000013.1"/>
</dbReference>
<dbReference type="Proteomes" id="UP000477651">
    <property type="component" value="Unassembled WGS sequence"/>
</dbReference>
<sequence length="56" mass="6900">MYYPLYFDPKQKRLVNVEHAIEYLNQQKMEQGTATVYRPWLLKQWEKVKQLWKALG</sequence>
<keyword evidence="2" id="KW-1185">Reference proteome</keyword>
<dbReference type="AlphaFoldDB" id="A0A6L9Y7H2"/>
<reference evidence="1 2" key="1">
    <citation type="submission" date="2020-02" db="EMBL/GenBank/DDBJ databases">
        <title>Pelistega sp. NLN82 were isolated from wild rodents of the Hainan Island.</title>
        <authorList>
            <person name="Niu N."/>
            <person name="Zhou J."/>
        </authorList>
    </citation>
    <scope>NUCLEOTIDE SEQUENCE [LARGE SCALE GENOMIC DNA]</scope>
    <source>
        <strain evidence="1 2">NLN82</strain>
    </source>
</reference>
<protein>
    <submittedName>
        <fullName evidence="1">Uncharacterized protein</fullName>
    </submittedName>
</protein>
<comment type="caution">
    <text evidence="1">The sequence shown here is derived from an EMBL/GenBank/DDBJ whole genome shotgun (WGS) entry which is preliminary data.</text>
</comment>
<evidence type="ECO:0000313" key="1">
    <source>
        <dbReference type="EMBL" id="NEN76145.1"/>
    </source>
</evidence>
<accession>A0A6L9Y7H2</accession>
<proteinExistence type="predicted"/>
<name>A0A6L9Y7H2_9BURK</name>
<organism evidence="1 2">
    <name type="scientific">Pelistega ratti</name>
    <dbReference type="NCBI Taxonomy" id="2652177"/>
    <lineage>
        <taxon>Bacteria</taxon>
        <taxon>Pseudomonadati</taxon>
        <taxon>Pseudomonadota</taxon>
        <taxon>Betaproteobacteria</taxon>
        <taxon>Burkholderiales</taxon>
        <taxon>Alcaligenaceae</taxon>
        <taxon>Pelistega</taxon>
    </lineage>
</organism>
<gene>
    <name evidence="1" type="ORF">F9B74_07400</name>
</gene>
<evidence type="ECO:0000313" key="2">
    <source>
        <dbReference type="Proteomes" id="UP000477651"/>
    </source>
</evidence>